<dbReference type="PROSITE" id="PS00028">
    <property type="entry name" value="ZINC_FINGER_C2H2_1"/>
    <property type="match status" value="1"/>
</dbReference>
<proteinExistence type="predicted"/>
<dbReference type="AlphaFoldDB" id="A0A6A3QEY7"/>
<dbReference type="Proteomes" id="UP000441208">
    <property type="component" value="Unassembled WGS sequence"/>
</dbReference>
<name>A0A6A3QEY7_9STRA</name>
<feature type="domain" description="C2H2-type" evidence="3">
    <location>
        <begin position="224"/>
        <end position="251"/>
    </location>
</feature>
<keyword evidence="1" id="KW-0862">Zinc</keyword>
<evidence type="ECO:0000256" key="1">
    <source>
        <dbReference type="PROSITE-ProRule" id="PRU00042"/>
    </source>
</evidence>
<evidence type="ECO:0000313" key="5">
    <source>
        <dbReference type="Proteomes" id="UP000441208"/>
    </source>
</evidence>
<feature type="region of interest" description="Disordered" evidence="2">
    <location>
        <begin position="489"/>
        <end position="509"/>
    </location>
</feature>
<dbReference type="GO" id="GO:0008270">
    <property type="term" value="F:zinc ion binding"/>
    <property type="evidence" value="ECO:0007669"/>
    <property type="project" value="UniProtKB-KW"/>
</dbReference>
<sequence length="532" mass="60988">MQQLVRLGRLGYVKLPGVLTAQLLELLDREVVTPAQQDQDVDDNGGGVFGFEKIFLNADVIDKYRRQAPVPPHIAQRLTEELRDIFKTYFPGAIPRKWSILKSYPGGPMQGPHRDFSVNFQDGFDYWDYTKVPGTIILAVQDGTRIHGFGWNRIVADMTERFDIVLNRGDVLLLRGEFVHCGAAYQTVHIRIHCYLEPPHYQHPPNTTEIVAVFDPDEIRLPENQCPTCGNTYATRQNMLRHAREKHGELPKQFWWRRCGQRCFRDNECEAASVAGAIQDSDDSILTLDEVEEACKALQQMFDRQKGGKRQIGRRRQPEKFELSSSQIVLLANRYKAARNRGGQVDYEKASTKRNFDNFTGNADKLKAYEGHVISMLKKALQQKRALDAGCRKKTQEEGTEELVTRETQHLQQIETLQNHIQNLEAQANSDNMQAENRDLENTNKQLHAALKRSEADCNKAQENARQASELQLQLATVQEKYKKLKKKLQSQKAATQPSQTTTWLQNRASKLELDEQRLDTAKFKLELRETS</sequence>
<protein>
    <recommendedName>
        <fullName evidence="3">C2H2-type domain-containing protein</fullName>
    </recommendedName>
</protein>
<dbReference type="EMBL" id="QXFZ01002735">
    <property type="protein sequence ID" value="KAE9074266.1"/>
    <property type="molecule type" value="Genomic_DNA"/>
</dbReference>
<dbReference type="PROSITE" id="PS50157">
    <property type="entry name" value="ZINC_FINGER_C2H2_2"/>
    <property type="match status" value="1"/>
</dbReference>
<comment type="caution">
    <text evidence="4">The sequence shown here is derived from an EMBL/GenBank/DDBJ whole genome shotgun (WGS) entry which is preliminary data.</text>
</comment>
<accession>A0A6A3QEY7</accession>
<evidence type="ECO:0000259" key="3">
    <source>
        <dbReference type="PROSITE" id="PS50157"/>
    </source>
</evidence>
<dbReference type="SUPFAM" id="SSF51197">
    <property type="entry name" value="Clavaminate synthase-like"/>
    <property type="match status" value="1"/>
</dbReference>
<keyword evidence="1" id="KW-0863">Zinc-finger</keyword>
<dbReference type="InterPro" id="IPR013087">
    <property type="entry name" value="Znf_C2H2_type"/>
</dbReference>
<dbReference type="Gene3D" id="2.60.120.620">
    <property type="entry name" value="q2cbj1_9rhob like domain"/>
    <property type="match status" value="1"/>
</dbReference>
<organism evidence="4 5">
    <name type="scientific">Phytophthora fragariae</name>
    <dbReference type="NCBI Taxonomy" id="53985"/>
    <lineage>
        <taxon>Eukaryota</taxon>
        <taxon>Sar</taxon>
        <taxon>Stramenopiles</taxon>
        <taxon>Oomycota</taxon>
        <taxon>Peronosporomycetes</taxon>
        <taxon>Peronosporales</taxon>
        <taxon>Peronosporaceae</taxon>
        <taxon>Phytophthora</taxon>
    </lineage>
</organism>
<feature type="compositionally biased region" description="Polar residues" evidence="2">
    <location>
        <begin position="494"/>
        <end position="509"/>
    </location>
</feature>
<evidence type="ECO:0000256" key="2">
    <source>
        <dbReference type="SAM" id="MobiDB-lite"/>
    </source>
</evidence>
<keyword evidence="1" id="KW-0479">Metal-binding</keyword>
<reference evidence="4 5" key="1">
    <citation type="submission" date="2018-08" db="EMBL/GenBank/DDBJ databases">
        <title>Genomic investigation of the strawberry pathogen Phytophthora fragariae indicates pathogenicity is determined by transcriptional variation in three key races.</title>
        <authorList>
            <person name="Adams T.M."/>
            <person name="Armitage A.D."/>
            <person name="Sobczyk M.K."/>
            <person name="Bates H.J."/>
            <person name="Dunwell J.M."/>
            <person name="Nellist C.F."/>
            <person name="Harrison R.J."/>
        </authorList>
    </citation>
    <scope>NUCLEOTIDE SEQUENCE [LARGE SCALE GENOMIC DNA]</scope>
    <source>
        <strain evidence="4 5">NOV-71</strain>
    </source>
</reference>
<evidence type="ECO:0000313" key="4">
    <source>
        <dbReference type="EMBL" id="KAE9074266.1"/>
    </source>
</evidence>
<gene>
    <name evidence="4" type="ORF">PF007_g25476</name>
</gene>